<feature type="domain" description="Methyltransferase type 11" evidence="2">
    <location>
        <begin position="101"/>
        <end position="198"/>
    </location>
</feature>
<evidence type="ECO:0000313" key="4">
    <source>
        <dbReference type="Proteomes" id="UP001165065"/>
    </source>
</evidence>
<reference evidence="4" key="1">
    <citation type="journal article" date="2023" name="Commun. Biol.">
        <title>Genome analysis of Parmales, the sister group of diatoms, reveals the evolutionary specialization of diatoms from phago-mixotrophs to photoautotrophs.</title>
        <authorList>
            <person name="Ban H."/>
            <person name="Sato S."/>
            <person name="Yoshikawa S."/>
            <person name="Yamada K."/>
            <person name="Nakamura Y."/>
            <person name="Ichinomiya M."/>
            <person name="Sato N."/>
            <person name="Blanc-Mathieu R."/>
            <person name="Endo H."/>
            <person name="Kuwata A."/>
            <person name="Ogata H."/>
        </authorList>
    </citation>
    <scope>NUCLEOTIDE SEQUENCE [LARGE SCALE GENOMIC DNA]</scope>
</reference>
<feature type="transmembrane region" description="Helical" evidence="1">
    <location>
        <begin position="38"/>
        <end position="60"/>
    </location>
</feature>
<evidence type="ECO:0000256" key="1">
    <source>
        <dbReference type="SAM" id="Phobius"/>
    </source>
</evidence>
<keyword evidence="4" id="KW-1185">Reference proteome</keyword>
<dbReference type="Gene3D" id="3.40.50.150">
    <property type="entry name" value="Vaccinia Virus protein VP39"/>
    <property type="match status" value="1"/>
</dbReference>
<dbReference type="PANTHER" id="PTHR45036:SF1">
    <property type="entry name" value="METHYLTRANSFERASE LIKE 7A"/>
    <property type="match status" value="1"/>
</dbReference>
<dbReference type="EMBL" id="BRYA01000156">
    <property type="protein sequence ID" value="GMI41707.1"/>
    <property type="molecule type" value="Genomic_DNA"/>
</dbReference>
<gene>
    <name evidence="3" type="ORF">TrCOL_g4535</name>
</gene>
<comment type="caution">
    <text evidence="3">The sequence shown here is derived from an EMBL/GenBank/DDBJ whole genome shotgun (WGS) entry which is preliminary data.</text>
</comment>
<keyword evidence="1" id="KW-1133">Transmembrane helix</keyword>
<dbReference type="AlphaFoldDB" id="A0A9W7GDX7"/>
<evidence type="ECO:0000259" key="2">
    <source>
        <dbReference type="Pfam" id="PF08241"/>
    </source>
</evidence>
<evidence type="ECO:0000313" key="3">
    <source>
        <dbReference type="EMBL" id="GMI41707.1"/>
    </source>
</evidence>
<name>A0A9W7GDX7_9STRA</name>
<dbReference type="InterPro" id="IPR013216">
    <property type="entry name" value="Methyltransf_11"/>
</dbReference>
<keyword evidence="1" id="KW-0812">Transmembrane</keyword>
<dbReference type="OrthoDB" id="416496at2759"/>
<proteinExistence type="predicted"/>
<accession>A0A9W7GDX7</accession>
<dbReference type="InterPro" id="IPR029063">
    <property type="entry name" value="SAM-dependent_MTases_sf"/>
</dbReference>
<dbReference type="CDD" id="cd02440">
    <property type="entry name" value="AdoMet_MTases"/>
    <property type="match status" value="1"/>
</dbReference>
<keyword evidence="1" id="KW-0472">Membrane</keyword>
<sequence>MVCLCCYLPNICLQLLSASVLGFITSRFFDRGKRSQRFARLTVILVSTLTLVFTLFLIALSSAPGLRQAWFAKLCVTLSTPGPLDVSRCEVAGQAYGKVVELGPGPGTNFRCYEDAKIEQLTGIEPNEYFKAELMAEKAKQNLTFPVEQRWLRGEELDVEPGTFDSVVGTHVLCTVEDVVGVLSNVKKALKPGGTYLFMEHVAAEEGTWLRTAQKLVEPAFTIIANSCRFKNIEGILRREMIGWECDITAFDGPMPLPPFVPHIRGSCIKPK</sequence>
<dbReference type="Pfam" id="PF08241">
    <property type="entry name" value="Methyltransf_11"/>
    <property type="match status" value="1"/>
</dbReference>
<dbReference type="PANTHER" id="PTHR45036">
    <property type="entry name" value="METHYLTRANSFERASE LIKE 7B"/>
    <property type="match status" value="1"/>
</dbReference>
<dbReference type="GO" id="GO:0008757">
    <property type="term" value="F:S-adenosylmethionine-dependent methyltransferase activity"/>
    <property type="evidence" value="ECO:0007669"/>
    <property type="project" value="InterPro"/>
</dbReference>
<protein>
    <recommendedName>
        <fullName evidence="2">Methyltransferase type 11 domain-containing protein</fullName>
    </recommendedName>
</protein>
<dbReference type="Proteomes" id="UP001165065">
    <property type="component" value="Unassembled WGS sequence"/>
</dbReference>
<organism evidence="3 4">
    <name type="scientific">Triparma columacea</name>
    <dbReference type="NCBI Taxonomy" id="722753"/>
    <lineage>
        <taxon>Eukaryota</taxon>
        <taxon>Sar</taxon>
        <taxon>Stramenopiles</taxon>
        <taxon>Ochrophyta</taxon>
        <taxon>Bolidophyceae</taxon>
        <taxon>Parmales</taxon>
        <taxon>Triparmaceae</taxon>
        <taxon>Triparma</taxon>
    </lineage>
</organism>
<dbReference type="SUPFAM" id="SSF53335">
    <property type="entry name" value="S-adenosyl-L-methionine-dependent methyltransferases"/>
    <property type="match status" value="1"/>
</dbReference>
<dbReference type="InterPro" id="IPR052356">
    <property type="entry name" value="Thiol_S-MT"/>
</dbReference>